<organism evidence="2 3">
    <name type="scientific">Hydrobacter penzbergensis</name>
    <dbReference type="NCBI Taxonomy" id="1235997"/>
    <lineage>
        <taxon>Bacteria</taxon>
        <taxon>Pseudomonadati</taxon>
        <taxon>Bacteroidota</taxon>
        <taxon>Chitinophagia</taxon>
        <taxon>Chitinophagales</taxon>
        <taxon>Chitinophagaceae</taxon>
        <taxon>Hydrobacter</taxon>
    </lineage>
</organism>
<comment type="caution">
    <text evidence="2">The sequence shown here is derived from an EMBL/GenBank/DDBJ whole genome shotgun (WGS) entry which is preliminary data.</text>
</comment>
<keyword evidence="1" id="KW-1133">Transmembrane helix</keyword>
<name>A0A8X8IEM4_9BACT</name>
<feature type="transmembrane region" description="Helical" evidence="1">
    <location>
        <begin position="54"/>
        <end position="72"/>
    </location>
</feature>
<dbReference type="Proteomes" id="UP000198711">
    <property type="component" value="Unassembled WGS sequence"/>
</dbReference>
<keyword evidence="1" id="KW-0472">Membrane</keyword>
<evidence type="ECO:0000313" key="2">
    <source>
        <dbReference type="EMBL" id="SDX36450.1"/>
    </source>
</evidence>
<dbReference type="NCBIfam" id="NF047767">
    <property type="entry name" value="LBF_2804_fam"/>
    <property type="match status" value="1"/>
</dbReference>
<dbReference type="RefSeq" id="WP_092725689.1">
    <property type="nucleotide sequence ID" value="NZ_FNNO01000014.1"/>
</dbReference>
<proteinExistence type="predicted"/>
<evidence type="ECO:0000256" key="1">
    <source>
        <dbReference type="SAM" id="Phobius"/>
    </source>
</evidence>
<dbReference type="AlphaFoldDB" id="A0A8X8IEM4"/>
<keyword evidence="3" id="KW-1185">Reference proteome</keyword>
<accession>A0A8X8IEM4</accession>
<protein>
    <submittedName>
        <fullName evidence="2">Uncharacterized protein</fullName>
    </submittedName>
</protein>
<gene>
    <name evidence="2" type="ORF">SAMN05444410_11444</name>
</gene>
<evidence type="ECO:0000313" key="3">
    <source>
        <dbReference type="Proteomes" id="UP000198711"/>
    </source>
</evidence>
<reference evidence="2 3" key="1">
    <citation type="submission" date="2016-10" db="EMBL/GenBank/DDBJ databases">
        <authorList>
            <person name="Varghese N."/>
            <person name="Submissions S."/>
        </authorList>
    </citation>
    <scope>NUCLEOTIDE SEQUENCE [LARGE SCALE GENOMIC DNA]</scope>
    <source>
        <strain evidence="2 3">DSM 25353</strain>
    </source>
</reference>
<sequence>MQSGIQLKAKKKSSLEKFGVYYLDRFDKKDLTHHVFDIPDEVLEQKIRKISIKGIVLSAITGLVLVWPTVYIDLLKQNEPWYIHYAWTGGVTLVSIVIELYLLFLIALKAVHEVSELINLHAHKKDFLKSGPFSITNILARTALELPDPEMEVLGIDPFERISKKNLLVLGLLYKLKITITNFAAKFLLLKTVGKTIAGVSINYVALPVECFWNGVVLNRVVKEARLRLFGFALSNHIADNVLHDHLIERLSPLAKQGCLCAIGNAVVMAQNFHPNMVILLLRFQHLLHTDNNSAVKYDDWNVFIDILKRVSKEERNLLLDLFTVAVAFDGKISQVEAKNIKDAYGADYELYRPRLLQLTAHMRAGRLNAAAQLCGINLVAG</sequence>
<dbReference type="EMBL" id="FNNO01000014">
    <property type="protein sequence ID" value="SDX36450.1"/>
    <property type="molecule type" value="Genomic_DNA"/>
</dbReference>
<keyword evidence="1" id="KW-0812">Transmembrane</keyword>
<feature type="transmembrane region" description="Helical" evidence="1">
    <location>
        <begin position="84"/>
        <end position="108"/>
    </location>
</feature>